<reference evidence="1" key="1">
    <citation type="submission" date="2023-08" db="EMBL/GenBank/DDBJ databases">
        <authorList>
            <person name="Audoor S."/>
            <person name="Bilcke G."/>
        </authorList>
    </citation>
    <scope>NUCLEOTIDE SEQUENCE</scope>
</reference>
<evidence type="ECO:0000313" key="2">
    <source>
        <dbReference type="Proteomes" id="UP001295423"/>
    </source>
</evidence>
<evidence type="ECO:0000313" key="1">
    <source>
        <dbReference type="EMBL" id="CAJ1958069.1"/>
    </source>
</evidence>
<gene>
    <name evidence="1" type="ORF">CYCCA115_LOCUS17014</name>
</gene>
<accession>A0AAD2FZD2</accession>
<keyword evidence="2" id="KW-1185">Reference proteome</keyword>
<dbReference type="EMBL" id="CAKOGP040001965">
    <property type="protein sequence ID" value="CAJ1958069.1"/>
    <property type="molecule type" value="Genomic_DNA"/>
</dbReference>
<proteinExistence type="predicted"/>
<sequence length="157" mass="17702">MAKSIRDGKSINFNVIAPRLNAPTQTEAVARETKMAQNKILYSAKLDENMRRSAYFETNKRTVKSESKVLCYEARNNRKFDAFQFLRQAEVLQDLYGVAWFQNLAVKTKAIAAIASTNTAAQNKFKDDIFEAVLQLRLNENSSSDAGSSDELLQRIG</sequence>
<name>A0AAD2FZD2_9STRA</name>
<comment type="caution">
    <text evidence="1">The sequence shown here is derived from an EMBL/GenBank/DDBJ whole genome shotgun (WGS) entry which is preliminary data.</text>
</comment>
<organism evidence="1 2">
    <name type="scientific">Cylindrotheca closterium</name>
    <dbReference type="NCBI Taxonomy" id="2856"/>
    <lineage>
        <taxon>Eukaryota</taxon>
        <taxon>Sar</taxon>
        <taxon>Stramenopiles</taxon>
        <taxon>Ochrophyta</taxon>
        <taxon>Bacillariophyta</taxon>
        <taxon>Bacillariophyceae</taxon>
        <taxon>Bacillariophycidae</taxon>
        <taxon>Bacillariales</taxon>
        <taxon>Bacillariaceae</taxon>
        <taxon>Cylindrotheca</taxon>
    </lineage>
</organism>
<dbReference type="AlphaFoldDB" id="A0AAD2FZD2"/>
<protein>
    <submittedName>
        <fullName evidence="1">Uncharacterized protein</fullName>
    </submittedName>
</protein>
<dbReference type="Proteomes" id="UP001295423">
    <property type="component" value="Unassembled WGS sequence"/>
</dbReference>